<reference evidence="1 2" key="1">
    <citation type="submission" date="2015-08" db="EMBL/GenBank/DDBJ databases">
        <title>Genome sequencing of Penicillium nordicum.</title>
        <authorList>
            <person name="Nguyen H.D."/>
            <person name="Seifert K.A."/>
        </authorList>
    </citation>
    <scope>NUCLEOTIDE SEQUENCE [LARGE SCALE GENOMIC DNA]</scope>
    <source>
        <strain evidence="1 2">DAOMC 185683</strain>
    </source>
</reference>
<keyword evidence="2" id="KW-1185">Reference proteome</keyword>
<proteinExistence type="predicted"/>
<organism evidence="1 2">
    <name type="scientific">Penicillium nordicum</name>
    <dbReference type="NCBI Taxonomy" id="229535"/>
    <lineage>
        <taxon>Eukaryota</taxon>
        <taxon>Fungi</taxon>
        <taxon>Dikarya</taxon>
        <taxon>Ascomycota</taxon>
        <taxon>Pezizomycotina</taxon>
        <taxon>Eurotiomycetes</taxon>
        <taxon>Eurotiomycetidae</taxon>
        <taxon>Eurotiales</taxon>
        <taxon>Aspergillaceae</taxon>
        <taxon>Penicillium</taxon>
    </lineage>
</organism>
<comment type="caution">
    <text evidence="1">The sequence shown here is derived from an EMBL/GenBank/DDBJ whole genome shotgun (WGS) entry which is preliminary data.</text>
</comment>
<feature type="non-terminal residue" evidence="1">
    <location>
        <position position="1"/>
    </location>
</feature>
<accession>A0A0M8P0B6</accession>
<gene>
    <name evidence="1" type="ORF">ACN38_g10510</name>
</gene>
<sequence length="64" mass="7224">TNQQWVMGPTFKDQLSLQPISGGWPRSSSRQVVRLSGCQVVIYQLLLRAVRLSGFPYQTTCKLV</sequence>
<dbReference type="EMBL" id="LHQQ01000241">
    <property type="protein sequence ID" value="KOS38664.1"/>
    <property type="molecule type" value="Genomic_DNA"/>
</dbReference>
<dbReference type="Proteomes" id="UP000037696">
    <property type="component" value="Unassembled WGS sequence"/>
</dbReference>
<evidence type="ECO:0000313" key="2">
    <source>
        <dbReference type="Proteomes" id="UP000037696"/>
    </source>
</evidence>
<dbReference type="AlphaFoldDB" id="A0A0M8P0B6"/>
<protein>
    <submittedName>
        <fullName evidence="1">Uncharacterized protein</fullName>
    </submittedName>
</protein>
<name>A0A0M8P0B6_9EURO</name>
<evidence type="ECO:0000313" key="1">
    <source>
        <dbReference type="EMBL" id="KOS38664.1"/>
    </source>
</evidence>